<name>A0ABS8GCH5_9ALTE</name>
<evidence type="ECO:0000313" key="2">
    <source>
        <dbReference type="EMBL" id="MCC2618237.1"/>
    </source>
</evidence>
<protein>
    <recommendedName>
        <fullName evidence="4">DUF4064 domain-containing protein</fullName>
    </recommendedName>
</protein>
<keyword evidence="1" id="KW-0472">Membrane</keyword>
<evidence type="ECO:0000313" key="3">
    <source>
        <dbReference type="Proteomes" id="UP001520878"/>
    </source>
</evidence>
<accession>A0ABS8GCH5</accession>
<feature type="transmembrane region" description="Helical" evidence="1">
    <location>
        <begin position="43"/>
        <end position="72"/>
    </location>
</feature>
<sequence length="109" mass="11378">MRTFAIVVLLALLLSYSFGFIAAEGFDIGINVDDHTLTPFESVVGVTLAGVIMAVVGFVIALSVVGAIVLAIGAVMVGLLVAGLSVFWPMLLLLAIIVWLVKRKGPAHS</sequence>
<gene>
    <name evidence="2" type="ORF">LJ739_18415</name>
</gene>
<dbReference type="EMBL" id="JAJEWP010000008">
    <property type="protein sequence ID" value="MCC2618237.1"/>
    <property type="molecule type" value="Genomic_DNA"/>
</dbReference>
<evidence type="ECO:0000256" key="1">
    <source>
        <dbReference type="SAM" id="Phobius"/>
    </source>
</evidence>
<dbReference type="Proteomes" id="UP001520878">
    <property type="component" value="Unassembled WGS sequence"/>
</dbReference>
<keyword evidence="1" id="KW-1133">Transmembrane helix</keyword>
<comment type="caution">
    <text evidence="2">The sequence shown here is derived from an EMBL/GenBank/DDBJ whole genome shotgun (WGS) entry which is preliminary data.</text>
</comment>
<feature type="transmembrane region" description="Helical" evidence="1">
    <location>
        <begin position="79"/>
        <end position="101"/>
    </location>
</feature>
<keyword evidence="1" id="KW-0812">Transmembrane</keyword>
<reference evidence="2 3" key="1">
    <citation type="submission" date="2021-10" db="EMBL/GenBank/DDBJ databases">
        <title>Draft genome of Aestuariibacter halophilus JC2043.</title>
        <authorList>
            <person name="Emsley S.A."/>
            <person name="Pfannmuller K.M."/>
            <person name="Ushijima B."/>
            <person name="Saw J.H."/>
            <person name="Videau P."/>
        </authorList>
    </citation>
    <scope>NUCLEOTIDE SEQUENCE [LARGE SCALE GENOMIC DNA]</scope>
    <source>
        <strain evidence="2 3">JC2043</strain>
    </source>
</reference>
<evidence type="ECO:0008006" key="4">
    <source>
        <dbReference type="Google" id="ProtNLM"/>
    </source>
</evidence>
<proteinExistence type="predicted"/>
<keyword evidence="3" id="KW-1185">Reference proteome</keyword>
<dbReference type="RefSeq" id="WP_229162962.1">
    <property type="nucleotide sequence ID" value="NZ_JAJEWP010000008.1"/>
</dbReference>
<organism evidence="2 3">
    <name type="scientific">Fluctibacter halophilus</name>
    <dbReference type="NCBI Taxonomy" id="226011"/>
    <lineage>
        <taxon>Bacteria</taxon>
        <taxon>Pseudomonadati</taxon>
        <taxon>Pseudomonadota</taxon>
        <taxon>Gammaproteobacteria</taxon>
        <taxon>Alteromonadales</taxon>
        <taxon>Alteromonadaceae</taxon>
        <taxon>Fluctibacter</taxon>
    </lineage>
</organism>